<dbReference type="EMBL" id="AP022642">
    <property type="protein sequence ID" value="BCA28428.1"/>
    <property type="molecule type" value="Genomic_DNA"/>
</dbReference>
<proteinExistence type="predicted"/>
<evidence type="ECO:0000313" key="4">
    <source>
        <dbReference type="Proteomes" id="UP000515591"/>
    </source>
</evidence>
<evidence type="ECO:0000313" key="1">
    <source>
        <dbReference type="EMBL" id="BBT16362.1"/>
    </source>
</evidence>
<dbReference type="STRING" id="319939.SAMN05216263_118124"/>
<dbReference type="KEGG" id="poj:PtoMrB4_24050"/>
<evidence type="ECO:0000313" key="2">
    <source>
        <dbReference type="EMBL" id="BCA28428.1"/>
    </source>
</evidence>
<gene>
    <name evidence="2" type="ORF">PtoMrB4_24050</name>
    <name evidence="1" type="ORF">WP8S17C03_24110</name>
</gene>
<dbReference type="GeneID" id="57397629"/>
<name>A0A1I0UNG8_9GAMM</name>
<dbReference type="EMBL" id="AP022213">
    <property type="protein sequence ID" value="BBT16362.1"/>
    <property type="molecule type" value="Genomic_DNA"/>
</dbReference>
<organism evidence="1 4">
    <name type="scientific">Metapseudomonas otitidis</name>
    <dbReference type="NCBI Taxonomy" id="319939"/>
    <lineage>
        <taxon>Bacteria</taxon>
        <taxon>Pseudomonadati</taxon>
        <taxon>Pseudomonadota</taxon>
        <taxon>Gammaproteobacteria</taxon>
        <taxon>Pseudomonadales</taxon>
        <taxon>Pseudomonadaceae</taxon>
        <taxon>Metapseudomonas</taxon>
    </lineage>
</organism>
<accession>A0A1I0UNG8</accession>
<dbReference type="Proteomes" id="UP000501237">
    <property type="component" value="Chromosome"/>
</dbReference>
<dbReference type="AlphaFoldDB" id="A0A1I0UNG8"/>
<protein>
    <submittedName>
        <fullName evidence="1">Uncharacterized protein</fullName>
    </submittedName>
</protein>
<reference evidence="2 3" key="2">
    <citation type="journal article" date="2020" name="Microbiol. Resour. Announc.">
        <title>Complete genome sequence of Pseudomonas otitidis strain MrB4, isolated from Lake Biwa in Japan.</title>
        <authorList>
            <person name="Miyazaki K."/>
            <person name="Hase E."/>
            <person name="Maruya T."/>
        </authorList>
    </citation>
    <scope>NUCLEOTIDE SEQUENCE [LARGE SCALE GENOMIC DNA]</scope>
    <source>
        <strain evidence="2 3">MrB4</strain>
    </source>
</reference>
<dbReference type="RefSeq" id="WP_074972655.1">
    <property type="nucleotide sequence ID" value="NZ_AP022213.1"/>
</dbReference>
<reference evidence="1 4" key="1">
    <citation type="submission" date="2019-12" db="EMBL/GenBank/DDBJ databases">
        <title>complete genome sequences of Pseudomonas otitidis str. WP8-S17-CRE-03 isolated from wastewater treatment plant effluent.</title>
        <authorList>
            <person name="Sekizuka T."/>
            <person name="Itokawa K."/>
            <person name="Yatsu K."/>
            <person name="Inamine Y."/>
            <person name="Kuroda M."/>
        </authorList>
    </citation>
    <scope>NUCLEOTIDE SEQUENCE [LARGE SCALE GENOMIC DNA]</scope>
    <source>
        <strain evidence="1 4">WP8-S17-CRE-03</strain>
    </source>
</reference>
<dbReference type="Proteomes" id="UP000515591">
    <property type="component" value="Chromosome"/>
</dbReference>
<sequence>MDTIFAFLLGLFGAGDNAAEAQATPSLPAPISEQQWRADYNRALTLPAIRYSSSNQVTIIKNERDGTVYLFTTQRHPAHPAVIERRLVDGLRYRSSGRYAGDGEAYAAWLEKYRRFDDRPYTSMSLNTELSAVE</sequence>
<evidence type="ECO:0000313" key="3">
    <source>
        <dbReference type="Proteomes" id="UP000501237"/>
    </source>
</evidence>